<dbReference type="InterPro" id="IPR036465">
    <property type="entry name" value="vWFA_dom_sf"/>
</dbReference>
<dbReference type="EMBL" id="SAUW01000005">
    <property type="protein sequence ID" value="RWR13356.1"/>
    <property type="molecule type" value="Genomic_DNA"/>
</dbReference>
<reference evidence="7 8" key="2">
    <citation type="submission" date="2019-01" db="EMBL/GenBank/DDBJ databases">
        <authorList>
            <person name="Li Y."/>
        </authorList>
    </citation>
    <scope>NUCLEOTIDE SEQUENCE [LARGE SCALE GENOMIC DNA]</scope>
    <source>
        <strain evidence="6 7">07D10-4-3</strain>
        <strain evidence="4 9">2D-5</strain>
        <strain evidence="5 8">SK2B-1</strain>
    </source>
</reference>
<dbReference type="Proteomes" id="UP000284476">
    <property type="component" value="Unassembled WGS sequence"/>
</dbReference>
<dbReference type="Pfam" id="PF11775">
    <property type="entry name" value="CobT_C"/>
    <property type="match status" value="1"/>
</dbReference>
<dbReference type="GO" id="GO:0009236">
    <property type="term" value="P:cobalamin biosynthetic process"/>
    <property type="evidence" value="ECO:0007669"/>
    <property type="project" value="UniProtKB-UniRule"/>
</dbReference>
<dbReference type="Proteomes" id="UP000284451">
    <property type="component" value="Unassembled WGS sequence"/>
</dbReference>
<dbReference type="PANTHER" id="PTHR41248">
    <property type="entry name" value="NORD PROTEIN"/>
    <property type="match status" value="1"/>
</dbReference>
<proteinExistence type="predicted"/>
<comment type="caution">
    <text evidence="6">The sequence shown here is derived from an EMBL/GenBank/DDBJ whole genome shotgun (WGS) entry which is preliminary data.</text>
</comment>
<dbReference type="PROSITE" id="PS50234">
    <property type="entry name" value="VWFA"/>
    <property type="match status" value="1"/>
</dbReference>
<dbReference type="Gene3D" id="3.40.50.410">
    <property type="entry name" value="von Willebrand factor, type A domain"/>
    <property type="match status" value="1"/>
</dbReference>
<evidence type="ECO:0000256" key="2">
    <source>
        <dbReference type="SAM" id="MobiDB-lite"/>
    </source>
</evidence>
<name>A0A443KA03_9RHOB</name>
<dbReference type="InterPro" id="IPR051928">
    <property type="entry name" value="NorD/CobT"/>
</dbReference>
<feature type="compositionally biased region" description="Pro residues" evidence="2">
    <location>
        <begin position="289"/>
        <end position="299"/>
    </location>
</feature>
<sequence length="623" mass="68955">MKKPVDNPADPFKRALAEATKTLAADPDLTVTYSVDPSGVSGETMRLPQVSRRMTREEVLLARGTADALALHQRHHDAAVGSRYLPQGDMAKSLYEAMETARCEALGARDMPGTLTNIDAKIAWDADRRGYGQIRSQDQAPLAVAAGYLVRELATGRKLPPAAENVLDLWRPFLDQSAGGELGRINELLADQTAFAKLARKVISDLGYGDQLGEDPDTPNEDEADDQQDAENDPESSQDQDMDDSEEDDGESQSERAQEEQQDQATATATTEEISDDQDGEEVEMPQSDAPPEPQPAPPASQADPNYKIYTTEFDEEIRAEDLAEPVELERLRAYLDQQLEPLKGAVSRLANKLQRRLQAQQNRSWEFDREEGTLDAGRLARVVANPTTPLSFKVEKDTEFRDTVVTLLLDNSGSMRGRPISIAAICADVLARTLERCSVKVEILGFTTRAWKGGQSREKWLAAGRPALPGRLNDLRHIIYKQADAPWRRARANLGLMMKEGLLKENIDGEALEWAHRRMIGRAESRKILMVISDGAPVDDSTLSVNPANFLEKHLRDVIAMVERRKAVELIAIGIGHDVTRYYQRAVTITDVEQLAGAMTEQLAALFEADPRARARAMGGRR</sequence>
<dbReference type="InterPro" id="IPR002035">
    <property type="entry name" value="VWF_A"/>
</dbReference>
<evidence type="ECO:0000259" key="3">
    <source>
        <dbReference type="PROSITE" id="PS50234"/>
    </source>
</evidence>
<evidence type="ECO:0000313" key="5">
    <source>
        <dbReference type="EMBL" id="RWR24572.1"/>
    </source>
</evidence>
<evidence type="ECO:0000256" key="1">
    <source>
        <dbReference type="NCBIfam" id="TIGR01651"/>
    </source>
</evidence>
<dbReference type="EMBL" id="SAUZ01000001">
    <property type="protein sequence ID" value="RWR24572.1"/>
    <property type="molecule type" value="Genomic_DNA"/>
</dbReference>
<accession>A0A451GCZ4</accession>
<dbReference type="SUPFAM" id="SSF53300">
    <property type="entry name" value="vWA-like"/>
    <property type="match status" value="1"/>
</dbReference>
<evidence type="ECO:0000313" key="7">
    <source>
        <dbReference type="Proteomes" id="UP000284451"/>
    </source>
</evidence>
<protein>
    <recommendedName>
        <fullName evidence="1">Cobaltochelatase subunit CobT</fullName>
        <ecNumber evidence="1">6.6.1.2</ecNumber>
    </recommendedName>
</protein>
<dbReference type="InterPro" id="IPR025861">
    <property type="entry name" value="CobT_VWA_dom"/>
</dbReference>
<dbReference type="Proteomes" id="UP000285710">
    <property type="component" value="Unassembled WGS sequence"/>
</dbReference>
<feature type="compositionally biased region" description="Low complexity" evidence="2">
    <location>
        <begin position="263"/>
        <end position="272"/>
    </location>
</feature>
<dbReference type="RefSeq" id="WP_128184156.1">
    <property type="nucleotide sequence ID" value="NZ_JBHRSO010000057.1"/>
</dbReference>
<accession>A0A443JVM2</accession>
<dbReference type="Pfam" id="PF06213">
    <property type="entry name" value="CobT"/>
    <property type="match status" value="1"/>
</dbReference>
<dbReference type="PANTHER" id="PTHR41248:SF1">
    <property type="entry name" value="NORD PROTEIN"/>
    <property type="match status" value="1"/>
</dbReference>
<keyword evidence="9" id="KW-1185">Reference proteome</keyword>
<dbReference type="SMART" id="SM00327">
    <property type="entry name" value="VWA"/>
    <property type="match status" value="1"/>
</dbReference>
<dbReference type="EMBL" id="SAUY01000019">
    <property type="protein sequence ID" value="RWR29580.1"/>
    <property type="molecule type" value="Genomic_DNA"/>
</dbReference>
<evidence type="ECO:0000313" key="4">
    <source>
        <dbReference type="EMBL" id="RWR13356.1"/>
    </source>
</evidence>
<dbReference type="AlphaFoldDB" id="A0A443KA03"/>
<evidence type="ECO:0000313" key="9">
    <source>
        <dbReference type="Proteomes" id="UP000285710"/>
    </source>
</evidence>
<feature type="compositionally biased region" description="Acidic residues" evidence="2">
    <location>
        <begin position="212"/>
        <end position="252"/>
    </location>
</feature>
<gene>
    <name evidence="6" type="primary">cobT</name>
    <name evidence="6" type="ORF">D2T29_14270</name>
    <name evidence="5" type="ORF">D2T30_01320</name>
    <name evidence="4" type="ORF">D2T33_06505</name>
</gene>
<dbReference type="NCBIfam" id="TIGR01651">
    <property type="entry name" value="CobT"/>
    <property type="match status" value="1"/>
</dbReference>
<dbReference type="InterPro" id="IPR006538">
    <property type="entry name" value="CobT"/>
</dbReference>
<keyword evidence="6" id="KW-0436">Ligase</keyword>
<feature type="domain" description="VWFA" evidence="3">
    <location>
        <begin position="405"/>
        <end position="608"/>
    </location>
</feature>
<feature type="region of interest" description="Disordered" evidence="2">
    <location>
        <begin position="208"/>
        <end position="307"/>
    </location>
</feature>
<reference evidence="7 8" key="1">
    <citation type="submission" date="2019-01" db="EMBL/GenBank/DDBJ databases">
        <title>Sinorhodobacter populi sp. nov. isolated from the symptomatic bark tissue of Populus euramericana canker.</title>
        <authorList>
            <person name="Xu G."/>
        </authorList>
    </citation>
    <scope>NUCLEOTIDE SEQUENCE [LARGE SCALE GENOMIC DNA]</scope>
    <source>
        <strain evidence="6 7">07D10-4-3</strain>
        <strain evidence="4 9">2D-5</strain>
        <strain evidence="5 8">SK2B-1</strain>
    </source>
</reference>
<accession>A0A443KA03</accession>
<evidence type="ECO:0000313" key="8">
    <source>
        <dbReference type="Proteomes" id="UP000284476"/>
    </source>
</evidence>
<dbReference type="EC" id="6.6.1.2" evidence="1"/>
<dbReference type="PIRSF" id="PIRSF031715">
    <property type="entry name" value="Cob_chel_CobT"/>
    <property type="match status" value="1"/>
</dbReference>
<organism evidence="6 7">
    <name type="scientific">Paenirhodobacter populi</name>
    <dbReference type="NCBI Taxonomy" id="2306993"/>
    <lineage>
        <taxon>Bacteria</taxon>
        <taxon>Pseudomonadati</taxon>
        <taxon>Pseudomonadota</taxon>
        <taxon>Alphaproteobacteria</taxon>
        <taxon>Rhodobacterales</taxon>
        <taxon>Rhodobacter group</taxon>
        <taxon>Paenirhodobacter</taxon>
    </lineage>
</organism>
<dbReference type="GO" id="GO:0051116">
    <property type="term" value="F:cobaltochelatase activity"/>
    <property type="evidence" value="ECO:0007669"/>
    <property type="project" value="UniProtKB-UniRule"/>
</dbReference>
<dbReference type="CDD" id="cd01454">
    <property type="entry name" value="vWA_norD_type"/>
    <property type="match status" value="1"/>
</dbReference>
<feature type="compositionally biased region" description="Acidic residues" evidence="2">
    <location>
        <begin position="273"/>
        <end position="284"/>
    </location>
</feature>
<evidence type="ECO:0000313" key="6">
    <source>
        <dbReference type="EMBL" id="RWR29580.1"/>
    </source>
</evidence>